<evidence type="ECO:0000256" key="5">
    <source>
        <dbReference type="ARBA" id="ARBA00023237"/>
    </source>
</evidence>
<reference evidence="9 10" key="1">
    <citation type="journal article" date="2017" name="Int. J. Syst. Evol. Microbiol.">
        <title>Arachidicoccus ginsenosidivorans sp. nov., with ginsenoside-converting activity isolated from ginseng cultivating soil.</title>
        <authorList>
            <person name="Siddiqi M.Z."/>
            <person name="Aslam Z."/>
            <person name="Im W.T."/>
        </authorList>
    </citation>
    <scope>NUCLEOTIDE SEQUENCE [LARGE SCALE GENOMIC DNA]</scope>
    <source>
        <strain evidence="9 10">Gsoil 809</strain>
    </source>
</reference>
<feature type="domain" description="RagB/SusD" evidence="7">
    <location>
        <begin position="337"/>
        <end position="498"/>
    </location>
</feature>
<dbReference type="GO" id="GO:0009279">
    <property type="term" value="C:cell outer membrane"/>
    <property type="evidence" value="ECO:0007669"/>
    <property type="project" value="UniProtKB-SubCell"/>
</dbReference>
<evidence type="ECO:0000259" key="7">
    <source>
        <dbReference type="Pfam" id="PF07980"/>
    </source>
</evidence>
<accession>A0A5B8VIB4</accession>
<evidence type="ECO:0000256" key="3">
    <source>
        <dbReference type="ARBA" id="ARBA00022729"/>
    </source>
</evidence>
<dbReference type="Pfam" id="PF14322">
    <property type="entry name" value="SusD-like_3"/>
    <property type="match status" value="1"/>
</dbReference>
<dbReference type="InterPro" id="IPR033985">
    <property type="entry name" value="SusD-like_N"/>
</dbReference>
<gene>
    <name evidence="9" type="ORF">FSB73_00050</name>
</gene>
<evidence type="ECO:0000313" key="9">
    <source>
        <dbReference type="EMBL" id="QEC70346.1"/>
    </source>
</evidence>
<keyword evidence="4" id="KW-0472">Membrane</keyword>
<keyword evidence="5" id="KW-0998">Cell outer membrane</keyword>
<keyword evidence="10" id="KW-1185">Reference proteome</keyword>
<evidence type="ECO:0000256" key="1">
    <source>
        <dbReference type="ARBA" id="ARBA00004442"/>
    </source>
</evidence>
<comment type="subcellular location">
    <subcellularLocation>
        <location evidence="1">Cell outer membrane</location>
    </subcellularLocation>
</comment>
<dbReference type="EMBL" id="CP042434">
    <property type="protein sequence ID" value="QEC70346.1"/>
    <property type="molecule type" value="Genomic_DNA"/>
</dbReference>
<protein>
    <submittedName>
        <fullName evidence="9">RagB/SusD family nutrient uptake outer membrane protein</fullName>
    </submittedName>
</protein>
<evidence type="ECO:0000259" key="8">
    <source>
        <dbReference type="Pfam" id="PF14322"/>
    </source>
</evidence>
<evidence type="ECO:0000313" key="10">
    <source>
        <dbReference type="Proteomes" id="UP000321291"/>
    </source>
</evidence>
<dbReference type="PROSITE" id="PS51257">
    <property type="entry name" value="PROKAR_LIPOPROTEIN"/>
    <property type="match status" value="1"/>
</dbReference>
<dbReference type="SUPFAM" id="SSF48452">
    <property type="entry name" value="TPR-like"/>
    <property type="match status" value="1"/>
</dbReference>
<dbReference type="KEGG" id="agi:FSB73_00050"/>
<name>A0A5B8VIB4_9BACT</name>
<dbReference type="InterPro" id="IPR012944">
    <property type="entry name" value="SusD_RagB_dom"/>
</dbReference>
<dbReference type="Pfam" id="PF07980">
    <property type="entry name" value="SusD_RagB"/>
    <property type="match status" value="1"/>
</dbReference>
<proteinExistence type="inferred from homology"/>
<organism evidence="9 10">
    <name type="scientific">Arachidicoccus ginsenosidivorans</name>
    <dbReference type="NCBI Taxonomy" id="496057"/>
    <lineage>
        <taxon>Bacteria</taxon>
        <taxon>Pseudomonadati</taxon>
        <taxon>Bacteroidota</taxon>
        <taxon>Chitinophagia</taxon>
        <taxon>Chitinophagales</taxon>
        <taxon>Chitinophagaceae</taxon>
        <taxon>Arachidicoccus</taxon>
    </lineage>
</organism>
<evidence type="ECO:0000256" key="6">
    <source>
        <dbReference type="SAM" id="SignalP"/>
    </source>
</evidence>
<dbReference type="AlphaFoldDB" id="A0A5B8VIB4"/>
<dbReference type="RefSeq" id="WP_146779610.1">
    <property type="nucleotide sequence ID" value="NZ_CP042434.1"/>
</dbReference>
<keyword evidence="3 6" id="KW-0732">Signal</keyword>
<dbReference type="OrthoDB" id="1035036at2"/>
<dbReference type="CDD" id="cd08977">
    <property type="entry name" value="SusD"/>
    <property type="match status" value="1"/>
</dbReference>
<dbReference type="InterPro" id="IPR011990">
    <property type="entry name" value="TPR-like_helical_dom_sf"/>
</dbReference>
<feature type="signal peptide" evidence="6">
    <location>
        <begin position="1"/>
        <end position="24"/>
    </location>
</feature>
<comment type="similarity">
    <text evidence="2">Belongs to the SusD family.</text>
</comment>
<evidence type="ECO:0000256" key="2">
    <source>
        <dbReference type="ARBA" id="ARBA00006275"/>
    </source>
</evidence>
<sequence>MRCRNIYLISTLLLMILGSCSKMLDQQPEDGIIRNNYWKTKEQVHAAVIGVYASLMGDPSNGAKNLDITLFKWGELRGDMLAASLGASSNDIEVMNMTTQTANPIVDWSPVYKIINLCNTVIAYAPSVLENDQTFTKDMLNGYIGEMKTLRALMYFYLVRSFGEVPLKLDPTSNDDQIVQMAKSSQADVLQQIVKDLKDAEPLTLTTYGNQASDKGRITRYTVDAIEADVYLWMENYPDAVTACDKIINAKKFGLIASSTAWFTTLFRNGNSTESIFEIQFDQQKLNDFYNMFGASSKEFIASNKVMDEIYTTEISDSTNAQDIRSAGASVRAEDNVIWKYVGSNATSMIGNSDSYTHWFFYRYADVLLMKAEALAQIPGRGQQALDLVNVIRKRAGAPASTQESPDVNNSDELSRYILSERAREFAFEGKRWYDVLRYAKKNNYEHISYLQDFVAALVPANMVRLVKEKILDHNSHYFPIYTYELETNKLLIQNPFYQ</sequence>
<feature type="chain" id="PRO_5022735124" evidence="6">
    <location>
        <begin position="25"/>
        <end position="499"/>
    </location>
</feature>
<dbReference type="Proteomes" id="UP000321291">
    <property type="component" value="Chromosome"/>
</dbReference>
<evidence type="ECO:0000256" key="4">
    <source>
        <dbReference type="ARBA" id="ARBA00023136"/>
    </source>
</evidence>
<feature type="domain" description="SusD-like N-terminal" evidence="8">
    <location>
        <begin position="95"/>
        <end position="232"/>
    </location>
</feature>
<dbReference type="Gene3D" id="1.25.40.390">
    <property type="match status" value="1"/>
</dbReference>